<dbReference type="OrthoDB" id="429183at2759"/>
<protein>
    <submittedName>
        <fullName evidence="1">Uncharacterized protein</fullName>
    </submittedName>
</protein>
<dbReference type="GO" id="GO:0016020">
    <property type="term" value="C:membrane"/>
    <property type="evidence" value="ECO:0007669"/>
    <property type="project" value="UniProtKB-SubCell"/>
</dbReference>
<dbReference type="Proteomes" id="UP000541558">
    <property type="component" value="Unassembled WGS sequence"/>
</dbReference>
<evidence type="ECO:0000313" key="1">
    <source>
        <dbReference type="EMBL" id="KAF5323343.1"/>
    </source>
</evidence>
<keyword evidence="2" id="KW-1185">Reference proteome</keyword>
<dbReference type="PANTHER" id="PTHR38483">
    <property type="entry name" value="CHROMOSOME 1, WHOLE GENOME SHOTGUN SEQUENCE"/>
    <property type="match status" value="1"/>
</dbReference>
<dbReference type="PANTHER" id="PTHR38483:SF1">
    <property type="entry name" value="ION TRANSPORT DOMAIN-CONTAINING PROTEIN"/>
    <property type="match status" value="1"/>
</dbReference>
<organism evidence="1 2">
    <name type="scientific">Ephemerocybe angulata</name>
    <dbReference type="NCBI Taxonomy" id="980116"/>
    <lineage>
        <taxon>Eukaryota</taxon>
        <taxon>Fungi</taxon>
        <taxon>Dikarya</taxon>
        <taxon>Basidiomycota</taxon>
        <taxon>Agaricomycotina</taxon>
        <taxon>Agaricomycetes</taxon>
        <taxon>Agaricomycetidae</taxon>
        <taxon>Agaricales</taxon>
        <taxon>Agaricineae</taxon>
        <taxon>Psathyrellaceae</taxon>
        <taxon>Ephemerocybe</taxon>
    </lineage>
</organism>
<dbReference type="InterPro" id="IPR027359">
    <property type="entry name" value="Volt_channel_dom_sf"/>
</dbReference>
<gene>
    <name evidence="1" type="ORF">D9611_005692</name>
</gene>
<dbReference type="InterPro" id="IPR005821">
    <property type="entry name" value="Ion_trans_dom"/>
</dbReference>
<reference evidence="1 2" key="1">
    <citation type="journal article" date="2020" name="ISME J.">
        <title>Uncovering the hidden diversity of litter-decomposition mechanisms in mushroom-forming fungi.</title>
        <authorList>
            <person name="Floudas D."/>
            <person name="Bentzer J."/>
            <person name="Ahren D."/>
            <person name="Johansson T."/>
            <person name="Persson P."/>
            <person name="Tunlid A."/>
        </authorList>
    </citation>
    <scope>NUCLEOTIDE SEQUENCE [LARGE SCALE GENOMIC DNA]</scope>
    <source>
        <strain evidence="1 2">CBS 175.51</strain>
    </source>
</reference>
<comment type="caution">
    <text evidence="1">The sequence shown here is derived from an EMBL/GenBank/DDBJ whole genome shotgun (WGS) entry which is preliminary data.</text>
</comment>
<dbReference type="EMBL" id="JAACJK010000166">
    <property type="protein sequence ID" value="KAF5323343.1"/>
    <property type="molecule type" value="Genomic_DNA"/>
</dbReference>
<dbReference type="Pfam" id="PF00520">
    <property type="entry name" value="Ion_trans"/>
    <property type="match status" value="1"/>
</dbReference>
<dbReference type="Gene3D" id="1.20.120.350">
    <property type="entry name" value="Voltage-gated potassium channels. Chain C"/>
    <property type="match status" value="1"/>
</dbReference>
<accession>A0A8H5BHV4</accession>
<name>A0A8H5BHV4_9AGAR</name>
<evidence type="ECO:0000313" key="2">
    <source>
        <dbReference type="Proteomes" id="UP000541558"/>
    </source>
</evidence>
<sequence length="260" mass="28074">MSTASAAYAPLSGEDAEAGINTGTLPSQPQPVPTRSIYALTRSEITRGLANRFVHSRVYILLYLAMAGLSVATIVLSLTDGCPGPAFYVLEVIINTSMILEVTIRLVALGRQFWRSPFNVVDLILTVFCALTLLVLAFAKCGAGSKEEEIFDTLLLIARNVLQFGRLAAVMRQSGQSIFSRPKPIDINAARRAGFGMELDVESDEDEDAELSRPLVRNPILFDAEESPAAAAPARPMSAMPLAAQTAKDRDAEDMWAELG</sequence>
<proteinExistence type="predicted"/>